<keyword evidence="2" id="KW-0238">DNA-binding</keyword>
<dbReference type="PROSITE" id="PS50042">
    <property type="entry name" value="CNMP_BINDING_3"/>
    <property type="match status" value="1"/>
</dbReference>
<accession>A0ABS5KQ61</accession>
<feature type="domain" description="HTH crp-type" evidence="6">
    <location>
        <begin position="149"/>
        <end position="222"/>
    </location>
</feature>
<keyword evidence="1" id="KW-0805">Transcription regulation</keyword>
<proteinExistence type="predicted"/>
<sequence>MNAAPGTWAWPPRSLLHSLGPAACRRFLALGTMVEYEPDRKVIREADESTFVLILLDGVVKATGRTQNSRDALLAVRVGGDLVGEFGVMDGHPRSATVTTCGVVVARLVTRDTFLATLRDDPPIAAAVSASLITKLRASNTHRIEFAGTDAPTRVARIAYDLALTYGEPHGNTVILRWPVTQPELATLIGAAEPTVHKALRELRESGVLSTGYRGFRVNDLERLKQVAYPPTASRAPVRQQQPESPHAAQHPE</sequence>
<dbReference type="Pfam" id="PF13545">
    <property type="entry name" value="HTH_Crp_2"/>
    <property type="match status" value="1"/>
</dbReference>
<dbReference type="Proteomes" id="UP000730482">
    <property type="component" value="Unassembled WGS sequence"/>
</dbReference>
<gene>
    <name evidence="7" type="ORF">KGQ19_14830</name>
</gene>
<protein>
    <submittedName>
        <fullName evidence="7">Crp/Fnr family transcriptional regulator</fullName>
    </submittedName>
</protein>
<evidence type="ECO:0000259" key="5">
    <source>
        <dbReference type="PROSITE" id="PS50042"/>
    </source>
</evidence>
<dbReference type="InterPro" id="IPR018490">
    <property type="entry name" value="cNMP-bd_dom_sf"/>
</dbReference>
<dbReference type="InterPro" id="IPR014710">
    <property type="entry name" value="RmlC-like_jellyroll"/>
</dbReference>
<dbReference type="CDD" id="cd00038">
    <property type="entry name" value="CAP_ED"/>
    <property type="match status" value="1"/>
</dbReference>
<dbReference type="InterPro" id="IPR012318">
    <property type="entry name" value="HTH_CRP"/>
</dbReference>
<dbReference type="RefSeq" id="WP_212009715.1">
    <property type="nucleotide sequence ID" value="NZ_JAAFYZ010000042.1"/>
</dbReference>
<dbReference type="Gene3D" id="2.60.120.10">
    <property type="entry name" value="Jelly Rolls"/>
    <property type="match status" value="1"/>
</dbReference>
<evidence type="ECO:0000313" key="7">
    <source>
        <dbReference type="EMBL" id="MBS2548140.1"/>
    </source>
</evidence>
<comment type="caution">
    <text evidence="7">The sequence shown here is derived from an EMBL/GenBank/DDBJ whole genome shotgun (WGS) entry which is preliminary data.</text>
</comment>
<dbReference type="EMBL" id="JAAFYZ010000042">
    <property type="protein sequence ID" value="MBS2548140.1"/>
    <property type="molecule type" value="Genomic_DNA"/>
</dbReference>
<dbReference type="Gene3D" id="1.10.10.10">
    <property type="entry name" value="Winged helix-like DNA-binding domain superfamily/Winged helix DNA-binding domain"/>
    <property type="match status" value="1"/>
</dbReference>
<evidence type="ECO:0000256" key="3">
    <source>
        <dbReference type="ARBA" id="ARBA00023163"/>
    </source>
</evidence>
<name>A0ABS5KQ61_9ACTN</name>
<dbReference type="InterPro" id="IPR036390">
    <property type="entry name" value="WH_DNA-bd_sf"/>
</dbReference>
<dbReference type="SUPFAM" id="SSF51206">
    <property type="entry name" value="cAMP-binding domain-like"/>
    <property type="match status" value="1"/>
</dbReference>
<feature type="region of interest" description="Disordered" evidence="4">
    <location>
        <begin position="230"/>
        <end position="253"/>
    </location>
</feature>
<dbReference type="InterPro" id="IPR018488">
    <property type="entry name" value="cNMP-bd_CS"/>
</dbReference>
<keyword evidence="8" id="KW-1185">Reference proteome</keyword>
<feature type="domain" description="Cyclic nucleotide-binding" evidence="5">
    <location>
        <begin position="15"/>
        <end position="118"/>
    </location>
</feature>
<dbReference type="Pfam" id="PF00027">
    <property type="entry name" value="cNMP_binding"/>
    <property type="match status" value="1"/>
</dbReference>
<evidence type="ECO:0000256" key="1">
    <source>
        <dbReference type="ARBA" id="ARBA00023015"/>
    </source>
</evidence>
<dbReference type="PROSITE" id="PS00889">
    <property type="entry name" value="CNMP_BINDING_2"/>
    <property type="match status" value="1"/>
</dbReference>
<dbReference type="InterPro" id="IPR000595">
    <property type="entry name" value="cNMP-bd_dom"/>
</dbReference>
<dbReference type="SMART" id="SM00100">
    <property type="entry name" value="cNMP"/>
    <property type="match status" value="1"/>
</dbReference>
<organism evidence="7 8">
    <name type="scientific">Catenulispora pinistramenti</name>
    <dbReference type="NCBI Taxonomy" id="2705254"/>
    <lineage>
        <taxon>Bacteria</taxon>
        <taxon>Bacillati</taxon>
        <taxon>Actinomycetota</taxon>
        <taxon>Actinomycetes</taxon>
        <taxon>Catenulisporales</taxon>
        <taxon>Catenulisporaceae</taxon>
        <taxon>Catenulispora</taxon>
    </lineage>
</organism>
<dbReference type="PROSITE" id="PS51063">
    <property type="entry name" value="HTH_CRP_2"/>
    <property type="match status" value="1"/>
</dbReference>
<reference evidence="7 8" key="1">
    <citation type="submission" date="2020-02" db="EMBL/GenBank/DDBJ databases">
        <title>Acidophilic actinobacteria isolated from forest soil.</title>
        <authorList>
            <person name="Golinska P."/>
        </authorList>
    </citation>
    <scope>NUCLEOTIDE SEQUENCE [LARGE SCALE GENOMIC DNA]</scope>
    <source>
        <strain evidence="7 8">NL8</strain>
    </source>
</reference>
<keyword evidence="3" id="KW-0804">Transcription</keyword>
<dbReference type="SUPFAM" id="SSF46785">
    <property type="entry name" value="Winged helix' DNA-binding domain"/>
    <property type="match status" value="1"/>
</dbReference>
<evidence type="ECO:0000259" key="6">
    <source>
        <dbReference type="PROSITE" id="PS51063"/>
    </source>
</evidence>
<evidence type="ECO:0000313" key="8">
    <source>
        <dbReference type="Proteomes" id="UP000730482"/>
    </source>
</evidence>
<dbReference type="InterPro" id="IPR036388">
    <property type="entry name" value="WH-like_DNA-bd_sf"/>
</dbReference>
<evidence type="ECO:0000256" key="4">
    <source>
        <dbReference type="SAM" id="MobiDB-lite"/>
    </source>
</evidence>
<evidence type="ECO:0000256" key="2">
    <source>
        <dbReference type="ARBA" id="ARBA00023125"/>
    </source>
</evidence>